<comment type="caution">
    <text evidence="1">The sequence shown here is derived from an EMBL/GenBank/DDBJ whole genome shotgun (WGS) entry which is preliminary data.</text>
</comment>
<protein>
    <submittedName>
        <fullName evidence="1">Uncharacterized protein</fullName>
    </submittedName>
</protein>
<accession>A0ABR0PFZ5</accession>
<reference evidence="1 2" key="1">
    <citation type="submission" date="2023-03" db="EMBL/GenBank/DDBJ databases">
        <title>WGS of Gossypium arboreum.</title>
        <authorList>
            <person name="Yu D."/>
        </authorList>
    </citation>
    <scope>NUCLEOTIDE SEQUENCE [LARGE SCALE GENOMIC DNA]</scope>
    <source>
        <tissue evidence="1">Leaf</tissue>
    </source>
</reference>
<dbReference type="Proteomes" id="UP001358586">
    <property type="component" value="Chromosome 7"/>
</dbReference>
<proteinExistence type="predicted"/>
<name>A0ABR0PFZ5_GOSAR</name>
<evidence type="ECO:0000313" key="2">
    <source>
        <dbReference type="Proteomes" id="UP001358586"/>
    </source>
</evidence>
<evidence type="ECO:0000313" key="1">
    <source>
        <dbReference type="EMBL" id="KAK5820004.1"/>
    </source>
</evidence>
<keyword evidence="2" id="KW-1185">Reference proteome</keyword>
<organism evidence="1 2">
    <name type="scientific">Gossypium arboreum</name>
    <name type="common">Tree cotton</name>
    <name type="synonym">Gossypium nanking</name>
    <dbReference type="NCBI Taxonomy" id="29729"/>
    <lineage>
        <taxon>Eukaryota</taxon>
        <taxon>Viridiplantae</taxon>
        <taxon>Streptophyta</taxon>
        <taxon>Embryophyta</taxon>
        <taxon>Tracheophyta</taxon>
        <taxon>Spermatophyta</taxon>
        <taxon>Magnoliopsida</taxon>
        <taxon>eudicotyledons</taxon>
        <taxon>Gunneridae</taxon>
        <taxon>Pentapetalae</taxon>
        <taxon>rosids</taxon>
        <taxon>malvids</taxon>
        <taxon>Malvales</taxon>
        <taxon>Malvaceae</taxon>
        <taxon>Malvoideae</taxon>
        <taxon>Gossypium</taxon>
    </lineage>
</organism>
<dbReference type="EMBL" id="JARKNE010000007">
    <property type="protein sequence ID" value="KAK5820004.1"/>
    <property type="molecule type" value="Genomic_DNA"/>
</dbReference>
<sequence length="93" mass="10693">MTEQYDSCIDWLENMLRILDKRAMADLITTLWNCWNSRNKFIFEGKADNTQTIWDRTSNLVSEDITGYGVIIRDNDGFVLEGGGGFMDTKMSV</sequence>
<gene>
    <name evidence="1" type="ORF">PVK06_025045</name>
</gene>